<comment type="caution">
    <text evidence="2">The sequence shown here is derived from an EMBL/GenBank/DDBJ whole genome shotgun (WGS) entry which is preliminary data.</text>
</comment>
<evidence type="ECO:0000313" key="5">
    <source>
        <dbReference type="Proteomes" id="UP001139054"/>
    </source>
</evidence>
<dbReference type="RefSeq" id="WP_237872829.1">
    <property type="nucleotide sequence ID" value="NZ_JAKLTY010000029.1"/>
</dbReference>
<protein>
    <submittedName>
        <fullName evidence="2">Uncharacterized protein</fullName>
    </submittedName>
</protein>
<sequence length="213" mass="24646">MSFRSICPAPVSSKGFGVPSKSCNTEIVEVTELKDLGRGRRRRRAARNMACALSSTTSGSATADCRDWCQHHHDRQALRRHNQCRCIDHTIVEMLVALAKDFRMTVVAEESRRKNKSAPWSRPVSRPDRDISSPRRYPFPSPGNLWRCVMPRKLRVKVRRGLDWRGWFEFGQTPEQSAQIRPGAIHHSRTLHRRATIFNDILCFWERTPVDRL</sequence>
<gene>
    <name evidence="3" type="ORF">L6637_30865</name>
    <name evidence="2" type="ORF">L6654_33235</name>
</gene>
<proteinExistence type="predicted"/>
<dbReference type="Proteomes" id="UP001139012">
    <property type="component" value="Unassembled WGS sequence"/>
</dbReference>
<reference evidence="2" key="1">
    <citation type="submission" date="2022-01" db="EMBL/GenBank/DDBJ databases">
        <title>Genome sequnece data of strain Bradyrhizobium sp. nov.</title>
        <authorList>
            <person name="Zhang J."/>
        </authorList>
    </citation>
    <scope>NUCLEOTIDE SEQUENCE</scope>
    <source>
        <strain evidence="3">WYCCWR 12774</strain>
        <strain evidence="2">WYCCWR 13023</strain>
    </source>
</reference>
<feature type="region of interest" description="Disordered" evidence="1">
    <location>
        <begin position="112"/>
        <end position="136"/>
    </location>
</feature>
<dbReference type="AlphaFoldDB" id="A0A9X1RHR3"/>
<accession>A0A9X1RHR3</accession>
<organism evidence="2 5">
    <name type="scientific">Bradyrhizobium zhengyangense</name>
    <dbReference type="NCBI Taxonomy" id="2911009"/>
    <lineage>
        <taxon>Bacteria</taxon>
        <taxon>Pseudomonadati</taxon>
        <taxon>Pseudomonadota</taxon>
        <taxon>Alphaproteobacteria</taxon>
        <taxon>Hyphomicrobiales</taxon>
        <taxon>Nitrobacteraceae</taxon>
        <taxon>Bradyrhizobium</taxon>
    </lineage>
</organism>
<dbReference type="EMBL" id="JAKLTY010000029">
    <property type="protein sequence ID" value="MCG2631503.1"/>
    <property type="molecule type" value="Genomic_DNA"/>
</dbReference>
<evidence type="ECO:0000313" key="2">
    <source>
        <dbReference type="EMBL" id="MCG2631503.1"/>
    </source>
</evidence>
<evidence type="ECO:0000256" key="1">
    <source>
        <dbReference type="SAM" id="MobiDB-lite"/>
    </source>
</evidence>
<evidence type="ECO:0000313" key="4">
    <source>
        <dbReference type="Proteomes" id="UP001139012"/>
    </source>
</evidence>
<dbReference type="Proteomes" id="UP001139054">
    <property type="component" value="Unassembled WGS sequence"/>
</dbReference>
<keyword evidence="4" id="KW-1185">Reference proteome</keyword>
<dbReference type="EMBL" id="JAKLUA010000013">
    <property type="protein sequence ID" value="MCG2671363.1"/>
    <property type="molecule type" value="Genomic_DNA"/>
</dbReference>
<name>A0A9X1RHR3_9BRAD</name>
<evidence type="ECO:0000313" key="3">
    <source>
        <dbReference type="EMBL" id="MCG2671363.1"/>
    </source>
</evidence>